<protein>
    <submittedName>
        <fullName evidence="2">Uncharacterized protein</fullName>
    </submittedName>
</protein>
<dbReference type="EMBL" id="CAUYUJ010001714">
    <property type="protein sequence ID" value="CAK0797253.1"/>
    <property type="molecule type" value="Genomic_DNA"/>
</dbReference>
<comment type="caution">
    <text evidence="2">The sequence shown here is derived from an EMBL/GenBank/DDBJ whole genome shotgun (WGS) entry which is preliminary data.</text>
</comment>
<proteinExistence type="predicted"/>
<evidence type="ECO:0000313" key="3">
    <source>
        <dbReference type="Proteomes" id="UP001189429"/>
    </source>
</evidence>
<accession>A0ABN9PZ48</accession>
<feature type="compositionally biased region" description="Low complexity" evidence="1">
    <location>
        <begin position="81"/>
        <end position="91"/>
    </location>
</feature>
<keyword evidence="3" id="KW-1185">Reference proteome</keyword>
<evidence type="ECO:0000256" key="1">
    <source>
        <dbReference type="SAM" id="MobiDB-lite"/>
    </source>
</evidence>
<sequence>VYDEIYSDAEVFRRVSVLPPSRALPRGIREADAYLFYDGRTRTGDIAPSLVQRLVARADAYRSGMETPGEPAAGAGRDRQGGAAAEAVGGVDTPRSSERGGGPVGLDAPPLPPRARVGAWLVADPSCGFALGAETADPEVQCGTAGIARLGGVNVAVEWVALDALDDYASTGAAQLRRAFGSAAPAAADIGGADGAGVLEKAKALVSRAQRALRSKADDDMWLKEQLSKLDSPELEGLVKEVFSESGSLKVELSDVMTRLAKLGDAGGCPGAFGDSDARVLAARAPFGIRHRDFRASVEAMQESSWETGR</sequence>
<dbReference type="Proteomes" id="UP001189429">
    <property type="component" value="Unassembled WGS sequence"/>
</dbReference>
<reference evidence="2" key="1">
    <citation type="submission" date="2023-10" db="EMBL/GenBank/DDBJ databases">
        <authorList>
            <person name="Chen Y."/>
            <person name="Shah S."/>
            <person name="Dougan E. K."/>
            <person name="Thang M."/>
            <person name="Chan C."/>
        </authorList>
    </citation>
    <scope>NUCLEOTIDE SEQUENCE [LARGE SCALE GENOMIC DNA]</scope>
</reference>
<name>A0ABN9PZ48_9DINO</name>
<organism evidence="2 3">
    <name type="scientific">Prorocentrum cordatum</name>
    <dbReference type="NCBI Taxonomy" id="2364126"/>
    <lineage>
        <taxon>Eukaryota</taxon>
        <taxon>Sar</taxon>
        <taxon>Alveolata</taxon>
        <taxon>Dinophyceae</taxon>
        <taxon>Prorocentrales</taxon>
        <taxon>Prorocentraceae</taxon>
        <taxon>Prorocentrum</taxon>
    </lineage>
</organism>
<gene>
    <name evidence="2" type="ORF">PCOR1329_LOCUS6398</name>
</gene>
<evidence type="ECO:0000313" key="2">
    <source>
        <dbReference type="EMBL" id="CAK0797253.1"/>
    </source>
</evidence>
<feature type="region of interest" description="Disordered" evidence="1">
    <location>
        <begin position="64"/>
        <end position="111"/>
    </location>
</feature>
<feature type="non-terminal residue" evidence="2">
    <location>
        <position position="1"/>
    </location>
</feature>